<comment type="similarity">
    <text evidence="6 14">Belongs to the RNase HII family.</text>
</comment>
<proteinExistence type="inferred from homology"/>
<dbReference type="EC" id="3.1.26.4" evidence="14"/>
<keyword evidence="11 14" id="KW-0378">Hydrolase</keyword>
<gene>
    <name evidence="16" type="ORF">MAIT1_02030</name>
</gene>
<comment type="caution">
    <text evidence="16">The sequence shown here is derived from an EMBL/GenBank/DDBJ whole genome shotgun (WGS) entry which is preliminary data.</text>
</comment>
<dbReference type="InterPro" id="IPR001352">
    <property type="entry name" value="RNase_HII/HIII"/>
</dbReference>
<evidence type="ECO:0000256" key="4">
    <source>
        <dbReference type="ARBA" id="ARBA00004065"/>
    </source>
</evidence>
<comment type="caution">
    <text evidence="13">Lacks conserved residue(s) required for the propagation of feature annotation.</text>
</comment>
<dbReference type="GO" id="GO:0006298">
    <property type="term" value="P:mismatch repair"/>
    <property type="evidence" value="ECO:0007669"/>
    <property type="project" value="TreeGrafter"/>
</dbReference>
<dbReference type="InterPro" id="IPR024567">
    <property type="entry name" value="RNase_HII/HIII_dom"/>
</dbReference>
<dbReference type="GO" id="GO:0005737">
    <property type="term" value="C:cytoplasm"/>
    <property type="evidence" value="ECO:0007669"/>
    <property type="project" value="UniProtKB-SubCell"/>
</dbReference>
<dbReference type="Proteomes" id="UP000194003">
    <property type="component" value="Unassembled WGS sequence"/>
</dbReference>
<sequence>MVAAAVILPIGPDSQVDDLPAGLNDSKKLTAIQREALFEQIQACALAIGVGEASVAEIDEINILHAAMLAMHRAVTALPFAPDSLLIDGNRLPKELPCPAQAVVKGDARSLSIAAASIIAKVTRDRIMTALHAEFPIYGWDRNSAYGVAAHKQAMAEHGVTEHHRRSFRPVREILERSGEE</sequence>
<evidence type="ECO:0000256" key="12">
    <source>
        <dbReference type="ARBA" id="ARBA00023211"/>
    </source>
</evidence>
<dbReference type="GO" id="GO:0004523">
    <property type="term" value="F:RNA-DNA hybrid ribonuclease activity"/>
    <property type="evidence" value="ECO:0007669"/>
    <property type="project" value="UniProtKB-EC"/>
</dbReference>
<dbReference type="CDD" id="cd07182">
    <property type="entry name" value="RNase_HII_bacteria_HII_like"/>
    <property type="match status" value="1"/>
</dbReference>
<accession>A0A1Y2K4A4</accession>
<evidence type="ECO:0000256" key="7">
    <source>
        <dbReference type="ARBA" id="ARBA00022490"/>
    </source>
</evidence>
<keyword evidence="7" id="KW-0963">Cytoplasm</keyword>
<dbReference type="GO" id="GO:0043137">
    <property type="term" value="P:DNA replication, removal of RNA primer"/>
    <property type="evidence" value="ECO:0007669"/>
    <property type="project" value="TreeGrafter"/>
</dbReference>
<comment type="catalytic activity">
    <reaction evidence="1 14">
        <text>Endonucleolytic cleavage to 5'-phosphomonoester.</text>
        <dbReference type="EC" id="3.1.26.4"/>
    </reaction>
</comment>
<comment type="function">
    <text evidence="4 14">Endonuclease that specifically degrades the RNA of RNA-DNA hybrids.</text>
</comment>
<organism evidence="16 17">
    <name type="scientific">Magnetofaba australis IT-1</name>
    <dbReference type="NCBI Taxonomy" id="1434232"/>
    <lineage>
        <taxon>Bacteria</taxon>
        <taxon>Pseudomonadati</taxon>
        <taxon>Pseudomonadota</taxon>
        <taxon>Magnetococcia</taxon>
        <taxon>Magnetococcales</taxon>
        <taxon>Magnetococcaceae</taxon>
        <taxon>Magnetofaba</taxon>
    </lineage>
</organism>
<dbReference type="InterPro" id="IPR022898">
    <property type="entry name" value="RNase_HII"/>
</dbReference>
<dbReference type="GO" id="GO:0046872">
    <property type="term" value="F:metal ion binding"/>
    <property type="evidence" value="ECO:0007669"/>
    <property type="project" value="UniProtKB-KW"/>
</dbReference>
<protein>
    <recommendedName>
        <fullName evidence="14">Ribonuclease</fullName>
        <ecNumber evidence="14">3.1.26.4</ecNumber>
    </recommendedName>
</protein>
<comment type="cofactor">
    <cofactor evidence="3">
        <name>Mg(2+)</name>
        <dbReference type="ChEBI" id="CHEBI:18420"/>
    </cofactor>
</comment>
<evidence type="ECO:0000256" key="11">
    <source>
        <dbReference type="ARBA" id="ARBA00022801"/>
    </source>
</evidence>
<evidence type="ECO:0000256" key="6">
    <source>
        <dbReference type="ARBA" id="ARBA00007383"/>
    </source>
</evidence>
<evidence type="ECO:0000313" key="16">
    <source>
        <dbReference type="EMBL" id="OSM01964.1"/>
    </source>
</evidence>
<evidence type="ECO:0000256" key="3">
    <source>
        <dbReference type="ARBA" id="ARBA00001946"/>
    </source>
</evidence>
<keyword evidence="8 14" id="KW-0540">Nuclease</keyword>
<dbReference type="PANTHER" id="PTHR10954:SF18">
    <property type="entry name" value="RIBONUCLEASE HII"/>
    <property type="match status" value="1"/>
</dbReference>
<evidence type="ECO:0000256" key="8">
    <source>
        <dbReference type="ARBA" id="ARBA00022722"/>
    </source>
</evidence>
<dbReference type="Gene3D" id="3.30.420.10">
    <property type="entry name" value="Ribonuclease H-like superfamily/Ribonuclease H"/>
    <property type="match status" value="1"/>
</dbReference>
<dbReference type="EMBL" id="LVJN01000020">
    <property type="protein sequence ID" value="OSM01964.1"/>
    <property type="molecule type" value="Genomic_DNA"/>
</dbReference>
<dbReference type="Pfam" id="PF01351">
    <property type="entry name" value="RNase_HII"/>
    <property type="match status" value="1"/>
</dbReference>
<dbReference type="SUPFAM" id="SSF53098">
    <property type="entry name" value="Ribonuclease H-like"/>
    <property type="match status" value="1"/>
</dbReference>
<evidence type="ECO:0000313" key="17">
    <source>
        <dbReference type="Proteomes" id="UP000194003"/>
    </source>
</evidence>
<evidence type="ECO:0000256" key="2">
    <source>
        <dbReference type="ARBA" id="ARBA00001936"/>
    </source>
</evidence>
<dbReference type="PANTHER" id="PTHR10954">
    <property type="entry name" value="RIBONUCLEASE H2 SUBUNIT A"/>
    <property type="match status" value="1"/>
</dbReference>
<keyword evidence="12" id="KW-0464">Manganese</keyword>
<evidence type="ECO:0000256" key="9">
    <source>
        <dbReference type="ARBA" id="ARBA00022723"/>
    </source>
</evidence>
<evidence type="ECO:0000256" key="13">
    <source>
        <dbReference type="PROSITE-ProRule" id="PRU01319"/>
    </source>
</evidence>
<reference evidence="16 17" key="1">
    <citation type="journal article" date="2016" name="BMC Genomics">
        <title>Combined genomic and structural analyses of a cultured magnetotactic bacterium reveals its niche adaptation to a dynamic environment.</title>
        <authorList>
            <person name="Araujo A.C."/>
            <person name="Morillo V."/>
            <person name="Cypriano J."/>
            <person name="Teixeira L.C."/>
            <person name="Leao P."/>
            <person name="Lyra S."/>
            <person name="Almeida L.G."/>
            <person name="Bazylinski D.A."/>
            <person name="Vasconcellos A.T."/>
            <person name="Abreu F."/>
            <person name="Lins U."/>
        </authorList>
    </citation>
    <scope>NUCLEOTIDE SEQUENCE [LARGE SCALE GENOMIC DNA]</scope>
    <source>
        <strain evidence="16 17">IT-1</strain>
    </source>
</reference>
<feature type="domain" description="RNase H type-2" evidence="15">
    <location>
        <begin position="1"/>
        <end position="180"/>
    </location>
</feature>
<dbReference type="NCBIfam" id="NF000595">
    <property type="entry name" value="PRK00015.1-3"/>
    <property type="match status" value="1"/>
</dbReference>
<dbReference type="GO" id="GO:0032299">
    <property type="term" value="C:ribonuclease H2 complex"/>
    <property type="evidence" value="ECO:0007669"/>
    <property type="project" value="TreeGrafter"/>
</dbReference>
<dbReference type="AlphaFoldDB" id="A0A1Y2K4A4"/>
<name>A0A1Y2K4A4_9PROT</name>
<dbReference type="GO" id="GO:0003723">
    <property type="term" value="F:RNA binding"/>
    <property type="evidence" value="ECO:0007669"/>
    <property type="project" value="UniProtKB-UniRule"/>
</dbReference>
<dbReference type="InterPro" id="IPR012337">
    <property type="entry name" value="RNaseH-like_sf"/>
</dbReference>
<keyword evidence="17" id="KW-1185">Reference proteome</keyword>
<evidence type="ECO:0000256" key="14">
    <source>
        <dbReference type="RuleBase" id="RU003515"/>
    </source>
</evidence>
<evidence type="ECO:0000256" key="5">
    <source>
        <dbReference type="ARBA" id="ARBA00004496"/>
    </source>
</evidence>
<keyword evidence="9" id="KW-0479">Metal-binding</keyword>
<keyword evidence="10 14" id="KW-0255">Endonuclease</keyword>
<comment type="cofactor">
    <cofactor evidence="2">
        <name>Mn(2+)</name>
        <dbReference type="ChEBI" id="CHEBI:29035"/>
    </cofactor>
</comment>
<dbReference type="PROSITE" id="PS51975">
    <property type="entry name" value="RNASE_H_2"/>
    <property type="match status" value="1"/>
</dbReference>
<dbReference type="InterPro" id="IPR036397">
    <property type="entry name" value="RNaseH_sf"/>
</dbReference>
<evidence type="ECO:0000256" key="1">
    <source>
        <dbReference type="ARBA" id="ARBA00000077"/>
    </source>
</evidence>
<evidence type="ECO:0000259" key="15">
    <source>
        <dbReference type="PROSITE" id="PS51975"/>
    </source>
</evidence>
<evidence type="ECO:0000256" key="10">
    <source>
        <dbReference type="ARBA" id="ARBA00022759"/>
    </source>
</evidence>
<comment type="subcellular location">
    <subcellularLocation>
        <location evidence="5">Cytoplasm</location>
    </subcellularLocation>
</comment>
<dbReference type="STRING" id="1434232.MAIT1_02030"/>